<accession>A0ABW5T323</accession>
<organism evidence="2 3">
    <name type="scientific">Salibacterium lacus</name>
    <dbReference type="NCBI Taxonomy" id="1898109"/>
    <lineage>
        <taxon>Bacteria</taxon>
        <taxon>Bacillati</taxon>
        <taxon>Bacillota</taxon>
        <taxon>Bacilli</taxon>
        <taxon>Bacillales</taxon>
        <taxon>Bacillaceae</taxon>
    </lineage>
</organism>
<keyword evidence="3" id="KW-1185">Reference proteome</keyword>
<evidence type="ECO:0000259" key="1">
    <source>
        <dbReference type="PROSITE" id="PS50965"/>
    </source>
</evidence>
<sequence>MIKKPCKPSKELQALRILNKRMNLNVHDQQYYYGLEKGHEGEKIMNQWLLQLQQDAIIINDLMIEQQHSFFQIDILVLTHGQAHLFEVKHFEGDYYVKDNRFYLMNDREVKNPFHQLQRSEALIRDTFQKIHLSLPIKAQVAYTNPSFSLYHACPDFPLLLPGQIKRFIQKWNNEPFAPLPDYYHSAAEKLLKLNWEYSPYTRLPDYDYHSLKKGITCPACSSWMLERKNKLVCSKCGCTEDRRNGILRSAEEFNVLFPREKITTNGIHHWCGLQSSTKNVSRVLLSHYQRFGKGKGSYYQAPPVGL</sequence>
<dbReference type="InterPro" id="IPR011528">
    <property type="entry name" value="NERD"/>
</dbReference>
<name>A0ABW5T323_9BACI</name>
<dbReference type="EMBL" id="JBHUML010000002">
    <property type="protein sequence ID" value="MFD2705794.1"/>
    <property type="molecule type" value="Genomic_DNA"/>
</dbReference>
<gene>
    <name evidence="2" type="ORF">ACFSUB_09945</name>
</gene>
<evidence type="ECO:0000313" key="2">
    <source>
        <dbReference type="EMBL" id="MFD2705794.1"/>
    </source>
</evidence>
<dbReference type="RefSeq" id="WP_380713025.1">
    <property type="nucleotide sequence ID" value="NZ_JBHUML010000002.1"/>
</dbReference>
<dbReference type="Proteomes" id="UP001597520">
    <property type="component" value="Unassembled WGS sequence"/>
</dbReference>
<evidence type="ECO:0000313" key="3">
    <source>
        <dbReference type="Proteomes" id="UP001597520"/>
    </source>
</evidence>
<dbReference type="Pfam" id="PF08378">
    <property type="entry name" value="NERD"/>
    <property type="match status" value="1"/>
</dbReference>
<proteinExistence type="predicted"/>
<reference evidence="3" key="1">
    <citation type="journal article" date="2019" name="Int. J. Syst. Evol. Microbiol.">
        <title>The Global Catalogue of Microorganisms (GCM) 10K type strain sequencing project: providing services to taxonomists for standard genome sequencing and annotation.</title>
        <authorList>
            <consortium name="The Broad Institute Genomics Platform"/>
            <consortium name="The Broad Institute Genome Sequencing Center for Infectious Disease"/>
            <person name="Wu L."/>
            <person name="Ma J."/>
        </authorList>
    </citation>
    <scope>NUCLEOTIDE SEQUENCE [LARGE SCALE GENOMIC DNA]</scope>
    <source>
        <strain evidence="3">KCTC 33792</strain>
    </source>
</reference>
<protein>
    <submittedName>
        <fullName evidence="2">NERD domain-containing protein</fullName>
    </submittedName>
</protein>
<comment type="caution">
    <text evidence="2">The sequence shown here is derived from an EMBL/GenBank/DDBJ whole genome shotgun (WGS) entry which is preliminary data.</text>
</comment>
<feature type="domain" description="NERD" evidence="1">
    <location>
        <begin position="37"/>
        <end position="147"/>
    </location>
</feature>
<dbReference type="PROSITE" id="PS50965">
    <property type="entry name" value="NERD"/>
    <property type="match status" value="1"/>
</dbReference>